<feature type="compositionally biased region" description="Polar residues" evidence="6">
    <location>
        <begin position="13"/>
        <end position="23"/>
    </location>
</feature>
<dbReference type="EMBL" id="KN847045">
    <property type="protein sequence ID" value="KIW24654.1"/>
    <property type="molecule type" value="Genomic_DNA"/>
</dbReference>
<dbReference type="PANTHER" id="PTHR45948:SF2">
    <property type="entry name" value="DUAL SPECIFICITY PROTEIN PHOSPHATASE"/>
    <property type="match status" value="1"/>
</dbReference>
<comment type="catalytic activity">
    <reaction evidence="5">
        <text>O-phospho-L-threonyl-[protein] + H2O = L-threonyl-[protein] + phosphate</text>
        <dbReference type="Rhea" id="RHEA:47004"/>
        <dbReference type="Rhea" id="RHEA-COMP:11060"/>
        <dbReference type="Rhea" id="RHEA-COMP:11605"/>
        <dbReference type="ChEBI" id="CHEBI:15377"/>
        <dbReference type="ChEBI" id="CHEBI:30013"/>
        <dbReference type="ChEBI" id="CHEBI:43474"/>
        <dbReference type="ChEBI" id="CHEBI:61977"/>
        <dbReference type="EC" id="3.1.3.16"/>
    </reaction>
</comment>
<comment type="catalytic activity">
    <reaction evidence="4">
        <text>O-phospho-L-seryl-[protein] + H2O = L-seryl-[protein] + phosphate</text>
        <dbReference type="Rhea" id="RHEA:20629"/>
        <dbReference type="Rhea" id="RHEA-COMP:9863"/>
        <dbReference type="Rhea" id="RHEA-COMP:11604"/>
        <dbReference type="ChEBI" id="CHEBI:15377"/>
        <dbReference type="ChEBI" id="CHEBI:29999"/>
        <dbReference type="ChEBI" id="CHEBI:43474"/>
        <dbReference type="ChEBI" id="CHEBI:83421"/>
        <dbReference type="EC" id="3.1.3.16"/>
    </reaction>
</comment>
<evidence type="ECO:0000256" key="2">
    <source>
        <dbReference type="ARBA" id="ARBA00022801"/>
    </source>
</evidence>
<feature type="region of interest" description="Disordered" evidence="6">
    <location>
        <begin position="1"/>
        <end position="31"/>
    </location>
</feature>
<comment type="similarity">
    <text evidence="1">Belongs to the protein-tyrosine phosphatase family. Non-receptor class dual specificity subfamily.</text>
</comment>
<dbReference type="GO" id="GO:0004722">
    <property type="term" value="F:protein serine/threonine phosphatase activity"/>
    <property type="evidence" value="ECO:0007669"/>
    <property type="project" value="UniProtKB-EC"/>
</dbReference>
<dbReference type="RefSeq" id="XP_016244870.1">
    <property type="nucleotide sequence ID" value="XM_016397679.1"/>
</dbReference>
<dbReference type="Pfam" id="PF00782">
    <property type="entry name" value="DSPc"/>
    <property type="match status" value="1"/>
</dbReference>
<dbReference type="PANTHER" id="PTHR45948">
    <property type="entry name" value="DUAL SPECIFICITY PROTEIN PHOSPHATASE DDB_G0269404-RELATED"/>
    <property type="match status" value="1"/>
</dbReference>
<dbReference type="InterPro" id="IPR020422">
    <property type="entry name" value="TYR_PHOSPHATASE_DUAL_dom"/>
</dbReference>
<dbReference type="InterPro" id="IPR000387">
    <property type="entry name" value="Tyr_Pase_dom"/>
</dbReference>
<dbReference type="VEuPathDB" id="FungiDB:PV07_10358"/>
<evidence type="ECO:0000313" key="9">
    <source>
        <dbReference type="EMBL" id="KIW24654.1"/>
    </source>
</evidence>
<keyword evidence="10" id="KW-1185">Reference proteome</keyword>
<evidence type="ECO:0000256" key="4">
    <source>
        <dbReference type="ARBA" id="ARBA00047761"/>
    </source>
</evidence>
<dbReference type="STRING" id="569365.A0A0D2CM90"/>
<proteinExistence type="inferred from homology"/>
<organism evidence="9 10">
    <name type="scientific">Cladophialophora immunda</name>
    <dbReference type="NCBI Taxonomy" id="569365"/>
    <lineage>
        <taxon>Eukaryota</taxon>
        <taxon>Fungi</taxon>
        <taxon>Dikarya</taxon>
        <taxon>Ascomycota</taxon>
        <taxon>Pezizomycotina</taxon>
        <taxon>Eurotiomycetes</taxon>
        <taxon>Chaetothyriomycetidae</taxon>
        <taxon>Chaetothyriales</taxon>
        <taxon>Herpotrichiellaceae</taxon>
        <taxon>Cladophialophora</taxon>
    </lineage>
</organism>
<gene>
    <name evidence="9" type="ORF">PV07_10358</name>
</gene>
<dbReference type="GO" id="GO:0005829">
    <property type="term" value="C:cytosol"/>
    <property type="evidence" value="ECO:0007669"/>
    <property type="project" value="TreeGrafter"/>
</dbReference>
<dbReference type="OrthoDB" id="10252009at2759"/>
<dbReference type="SMART" id="SM00195">
    <property type="entry name" value="DSPc"/>
    <property type="match status" value="1"/>
</dbReference>
<dbReference type="GO" id="GO:0007165">
    <property type="term" value="P:signal transduction"/>
    <property type="evidence" value="ECO:0007669"/>
    <property type="project" value="TreeGrafter"/>
</dbReference>
<reference evidence="9 10" key="1">
    <citation type="submission" date="2015-01" db="EMBL/GenBank/DDBJ databases">
        <title>The Genome Sequence of Cladophialophora immunda CBS83496.</title>
        <authorList>
            <consortium name="The Broad Institute Genomics Platform"/>
            <person name="Cuomo C."/>
            <person name="de Hoog S."/>
            <person name="Gorbushina A."/>
            <person name="Stielow B."/>
            <person name="Teixiera M."/>
            <person name="Abouelleil A."/>
            <person name="Chapman S.B."/>
            <person name="Priest M."/>
            <person name="Young S.K."/>
            <person name="Wortman J."/>
            <person name="Nusbaum C."/>
            <person name="Birren B."/>
        </authorList>
    </citation>
    <scope>NUCLEOTIDE SEQUENCE [LARGE SCALE GENOMIC DNA]</scope>
    <source>
        <strain evidence="9 10">CBS 83496</strain>
    </source>
</reference>
<dbReference type="HOGENOM" id="CLU_027074_11_7_1"/>
<evidence type="ECO:0000256" key="3">
    <source>
        <dbReference type="ARBA" id="ARBA00022912"/>
    </source>
</evidence>
<sequence>MSVVSKSMPIKSPFTTSTTSKMNSPCATPSTTTAPLIPDKILPNLYLSDIHTAAAVLSPNYNAPNRPRIKYVLSVIDNPDKQPKVPPGHEAEFVLKMISLRDNANFDLLQLLGEACAFIKAGLQNNDGGVLVHCQKGVSRSAAVVIGFIMEEMDLDYDTAFRYVRGGRSKAKPNSGFQTQLELWGQLRYNIHETDGKEKQEYASWKADNDERIKKLGSRWTG</sequence>
<dbReference type="PROSITE" id="PS00383">
    <property type="entry name" value="TYR_PHOSPHATASE_1"/>
    <property type="match status" value="1"/>
</dbReference>
<keyword evidence="2" id="KW-0378">Hydrolase</keyword>
<dbReference type="CDD" id="cd14498">
    <property type="entry name" value="DSP"/>
    <property type="match status" value="1"/>
</dbReference>
<protein>
    <submittedName>
        <fullName evidence="9">Uncharacterized protein</fullName>
    </submittedName>
</protein>
<dbReference type="GeneID" id="27349552"/>
<dbReference type="InterPro" id="IPR029021">
    <property type="entry name" value="Prot-tyrosine_phosphatase-like"/>
</dbReference>
<feature type="domain" description="Tyrosine-protein phosphatase" evidence="7">
    <location>
        <begin position="37"/>
        <end position="190"/>
    </location>
</feature>
<dbReference type="PROSITE" id="PS50056">
    <property type="entry name" value="TYR_PHOSPHATASE_2"/>
    <property type="match status" value="1"/>
</dbReference>
<evidence type="ECO:0000313" key="10">
    <source>
        <dbReference type="Proteomes" id="UP000054466"/>
    </source>
</evidence>
<dbReference type="SUPFAM" id="SSF52799">
    <property type="entry name" value="(Phosphotyrosine protein) phosphatases II"/>
    <property type="match status" value="1"/>
</dbReference>
<name>A0A0D2CM90_9EURO</name>
<evidence type="ECO:0000256" key="1">
    <source>
        <dbReference type="ARBA" id="ARBA00008601"/>
    </source>
</evidence>
<dbReference type="GO" id="GO:0004725">
    <property type="term" value="F:protein tyrosine phosphatase activity"/>
    <property type="evidence" value="ECO:0007669"/>
    <property type="project" value="TreeGrafter"/>
</dbReference>
<dbReference type="InterPro" id="IPR000340">
    <property type="entry name" value="Dual-sp_phosphatase_cat-dom"/>
</dbReference>
<accession>A0A0D2CM90</accession>
<dbReference type="Proteomes" id="UP000054466">
    <property type="component" value="Unassembled WGS sequence"/>
</dbReference>
<evidence type="ECO:0000259" key="7">
    <source>
        <dbReference type="PROSITE" id="PS50054"/>
    </source>
</evidence>
<evidence type="ECO:0000256" key="5">
    <source>
        <dbReference type="ARBA" id="ARBA00048336"/>
    </source>
</evidence>
<dbReference type="InterPro" id="IPR016130">
    <property type="entry name" value="Tyr_Pase_AS"/>
</dbReference>
<dbReference type="AlphaFoldDB" id="A0A0D2CM90"/>
<keyword evidence="3" id="KW-0904">Protein phosphatase</keyword>
<feature type="domain" description="Tyrosine specific protein phosphatases" evidence="8">
    <location>
        <begin position="109"/>
        <end position="168"/>
    </location>
</feature>
<dbReference type="PROSITE" id="PS50054">
    <property type="entry name" value="TYR_PHOSPHATASE_DUAL"/>
    <property type="match status" value="1"/>
</dbReference>
<evidence type="ECO:0000259" key="8">
    <source>
        <dbReference type="PROSITE" id="PS50056"/>
    </source>
</evidence>
<evidence type="ECO:0000256" key="6">
    <source>
        <dbReference type="SAM" id="MobiDB-lite"/>
    </source>
</evidence>
<dbReference type="Gene3D" id="3.90.190.10">
    <property type="entry name" value="Protein tyrosine phosphatase superfamily"/>
    <property type="match status" value="1"/>
</dbReference>